<reference evidence="2" key="1">
    <citation type="submission" date="2021-02" db="EMBL/GenBank/DDBJ databases">
        <authorList>
            <person name="Steward A R."/>
        </authorList>
    </citation>
    <scope>NUCLEOTIDE SEQUENCE</scope>
</reference>
<sequence>MGFAHKIAKTYRTTSLHAALAGIIPLDLRIPEAVALYEERRRIREESAICKSPTPGETNETGLQYDHQSGKNRKTRQHTNLYGRQQNKYRSGHAPLGRNGKMEWK</sequence>
<keyword evidence="3" id="KW-1185">Reference proteome</keyword>
<evidence type="ECO:0000313" key="2">
    <source>
        <dbReference type="EMBL" id="CAF4837043.1"/>
    </source>
</evidence>
<dbReference type="Proteomes" id="UP000663880">
    <property type="component" value="Unassembled WGS sequence"/>
</dbReference>
<comment type="caution">
    <text evidence="2">The sequence shown here is derived from an EMBL/GenBank/DDBJ whole genome shotgun (WGS) entry which is preliminary data.</text>
</comment>
<dbReference type="EMBL" id="CAJOBZ010000012">
    <property type="protein sequence ID" value="CAF4837043.1"/>
    <property type="molecule type" value="Genomic_DNA"/>
</dbReference>
<name>A0A821R3J4_9NEOP</name>
<feature type="region of interest" description="Disordered" evidence="1">
    <location>
        <begin position="47"/>
        <end position="105"/>
    </location>
</feature>
<gene>
    <name evidence="2" type="ORF">PMACD_LOCUS5768</name>
</gene>
<protein>
    <submittedName>
        <fullName evidence="2">Uncharacterized protein</fullName>
    </submittedName>
</protein>
<evidence type="ECO:0000256" key="1">
    <source>
        <dbReference type="SAM" id="MobiDB-lite"/>
    </source>
</evidence>
<organism evidence="2 3">
    <name type="scientific">Pieris macdunnoughi</name>
    <dbReference type="NCBI Taxonomy" id="345717"/>
    <lineage>
        <taxon>Eukaryota</taxon>
        <taxon>Metazoa</taxon>
        <taxon>Ecdysozoa</taxon>
        <taxon>Arthropoda</taxon>
        <taxon>Hexapoda</taxon>
        <taxon>Insecta</taxon>
        <taxon>Pterygota</taxon>
        <taxon>Neoptera</taxon>
        <taxon>Endopterygota</taxon>
        <taxon>Lepidoptera</taxon>
        <taxon>Glossata</taxon>
        <taxon>Ditrysia</taxon>
        <taxon>Papilionoidea</taxon>
        <taxon>Pieridae</taxon>
        <taxon>Pierinae</taxon>
        <taxon>Pieris</taxon>
    </lineage>
</organism>
<dbReference type="OrthoDB" id="411823at2759"/>
<accession>A0A821R3J4</accession>
<feature type="compositionally biased region" description="Polar residues" evidence="1">
    <location>
        <begin position="78"/>
        <end position="89"/>
    </location>
</feature>
<proteinExistence type="predicted"/>
<evidence type="ECO:0000313" key="3">
    <source>
        <dbReference type="Proteomes" id="UP000663880"/>
    </source>
</evidence>
<dbReference type="AlphaFoldDB" id="A0A821R3J4"/>